<feature type="transmembrane region" description="Helical" evidence="1">
    <location>
        <begin position="28"/>
        <end position="50"/>
    </location>
</feature>
<dbReference type="InterPro" id="IPR038750">
    <property type="entry name" value="YczE/YyaS-like"/>
</dbReference>
<dbReference type="Proteomes" id="UP000284841">
    <property type="component" value="Unassembled WGS sequence"/>
</dbReference>
<evidence type="ECO:0008006" key="4">
    <source>
        <dbReference type="Google" id="ProtNLM"/>
    </source>
</evidence>
<dbReference type="PANTHER" id="PTHR40078">
    <property type="entry name" value="INTEGRAL MEMBRANE PROTEIN-RELATED"/>
    <property type="match status" value="1"/>
</dbReference>
<dbReference type="Pfam" id="PF19700">
    <property type="entry name" value="DUF6198"/>
    <property type="match status" value="1"/>
</dbReference>
<evidence type="ECO:0000313" key="3">
    <source>
        <dbReference type="Proteomes" id="UP000284841"/>
    </source>
</evidence>
<keyword evidence="1" id="KW-0472">Membrane</keyword>
<keyword evidence="1" id="KW-1133">Transmembrane helix</keyword>
<feature type="transmembrane region" description="Helical" evidence="1">
    <location>
        <begin position="70"/>
        <end position="92"/>
    </location>
</feature>
<dbReference type="EMBL" id="QRMS01000010">
    <property type="protein sequence ID" value="RHJ83146.1"/>
    <property type="molecule type" value="Genomic_DNA"/>
</dbReference>
<dbReference type="AlphaFoldDB" id="A0A415DTF1"/>
<gene>
    <name evidence="2" type="ORF">DW099_19315</name>
</gene>
<name>A0A415DTF1_9FIRM</name>
<reference evidence="2 3" key="1">
    <citation type="submission" date="2018-08" db="EMBL/GenBank/DDBJ databases">
        <title>A genome reference for cultivated species of the human gut microbiota.</title>
        <authorList>
            <person name="Zou Y."/>
            <person name="Xue W."/>
            <person name="Luo G."/>
        </authorList>
    </citation>
    <scope>NUCLEOTIDE SEQUENCE [LARGE SCALE GENOMIC DNA]</scope>
    <source>
        <strain evidence="2 3">AM07-24</strain>
    </source>
</reference>
<accession>A0A415DTF1</accession>
<evidence type="ECO:0000313" key="2">
    <source>
        <dbReference type="EMBL" id="RHJ83146.1"/>
    </source>
</evidence>
<dbReference type="PANTHER" id="PTHR40078:SF1">
    <property type="entry name" value="INTEGRAL MEMBRANE PROTEIN"/>
    <property type="match status" value="1"/>
</dbReference>
<evidence type="ECO:0000256" key="1">
    <source>
        <dbReference type="SAM" id="Phobius"/>
    </source>
</evidence>
<keyword evidence="3" id="KW-1185">Reference proteome</keyword>
<organism evidence="2 3">
    <name type="scientific">Emergencia timonensis</name>
    <dbReference type="NCBI Taxonomy" id="1776384"/>
    <lineage>
        <taxon>Bacteria</taxon>
        <taxon>Bacillati</taxon>
        <taxon>Bacillota</taxon>
        <taxon>Clostridia</taxon>
        <taxon>Peptostreptococcales</taxon>
        <taxon>Anaerovoracaceae</taxon>
        <taxon>Emergencia</taxon>
    </lineage>
</organism>
<protein>
    <recommendedName>
        <fullName evidence="4">YitT family protein</fullName>
    </recommendedName>
</protein>
<proteinExistence type="predicted"/>
<sequence>MKNLTKSAEKIWQNSQPLTESNLPLIKLLTRSLIAAMGLVTFASGIYMTMQANIGVAPWDCFYLGIQRTFGIQYGNISVGISAIIIIINLIMKEHIGIGTILDAMIVGKSVDLCNYLELIPQQQSVASGIAWMLAGLLINGVGQYIYMRMGLCCGPRDGLMVGLSKRMPKVPIGMVSNMLLAITLFLGWCLGGPIGIGTIVAAFCMGPAMQLVFRVLHFDAAKVQHQDLFETLRTFRRR</sequence>
<keyword evidence="1" id="KW-0812">Transmembrane</keyword>
<comment type="caution">
    <text evidence="2">The sequence shown here is derived from an EMBL/GenBank/DDBJ whole genome shotgun (WGS) entry which is preliminary data.</text>
</comment>
<dbReference type="RefSeq" id="WP_118336728.1">
    <property type="nucleotide sequence ID" value="NZ_AP025567.1"/>
</dbReference>
<dbReference type="OrthoDB" id="154912at2"/>